<dbReference type="InterPro" id="IPR036116">
    <property type="entry name" value="FN3_sf"/>
</dbReference>
<evidence type="ECO:0000259" key="2">
    <source>
        <dbReference type="PROSITE" id="PS50853"/>
    </source>
</evidence>
<dbReference type="Pfam" id="PF00963">
    <property type="entry name" value="Cohesin"/>
    <property type="match status" value="1"/>
</dbReference>
<dbReference type="InterPro" id="IPR008979">
    <property type="entry name" value="Galactose-bd-like_sf"/>
</dbReference>
<dbReference type="InterPro" id="IPR002102">
    <property type="entry name" value="Cohesin_dom"/>
</dbReference>
<dbReference type="SUPFAM" id="SSF48230">
    <property type="entry name" value="Chondroitin AC/alginate lyase"/>
    <property type="match status" value="1"/>
</dbReference>
<proteinExistence type="predicted"/>
<dbReference type="Gene3D" id="2.60.120.260">
    <property type="entry name" value="Galactose-binding domain-like"/>
    <property type="match status" value="3"/>
</dbReference>
<dbReference type="Pfam" id="PF07554">
    <property type="entry name" value="FIVAR"/>
    <property type="match status" value="3"/>
</dbReference>
<dbReference type="SUPFAM" id="SSF49384">
    <property type="entry name" value="Carbohydrate-binding domain"/>
    <property type="match status" value="1"/>
</dbReference>
<dbReference type="SMART" id="SM00606">
    <property type="entry name" value="CBD_IV"/>
    <property type="match status" value="1"/>
</dbReference>
<name>A0ABX9BMR4_9BACL</name>
<dbReference type="InterPro" id="IPR003961">
    <property type="entry name" value="FN3_dom"/>
</dbReference>
<feature type="domain" description="CBM6" evidence="3">
    <location>
        <begin position="481"/>
        <end position="628"/>
    </location>
</feature>
<dbReference type="EMBL" id="QLLI01000004">
    <property type="protein sequence ID" value="RAI98328.1"/>
    <property type="molecule type" value="Genomic_DNA"/>
</dbReference>
<evidence type="ECO:0000256" key="1">
    <source>
        <dbReference type="ARBA" id="ARBA00022729"/>
    </source>
</evidence>
<dbReference type="SUPFAM" id="SSF49785">
    <property type="entry name" value="Galactose-binding domain-like"/>
    <property type="match status" value="2"/>
</dbReference>
<dbReference type="InterPro" id="IPR013783">
    <property type="entry name" value="Ig-like_fold"/>
</dbReference>
<dbReference type="SUPFAM" id="SSF49313">
    <property type="entry name" value="Cadherin-like"/>
    <property type="match status" value="1"/>
</dbReference>
<evidence type="ECO:0000313" key="4">
    <source>
        <dbReference type="EMBL" id="RAI98328.1"/>
    </source>
</evidence>
<dbReference type="InterPro" id="IPR008965">
    <property type="entry name" value="CBM2/CBM3_carb-bd_dom_sf"/>
</dbReference>
<dbReference type="InterPro" id="IPR005084">
    <property type="entry name" value="CBM6"/>
</dbReference>
<evidence type="ECO:0000259" key="3">
    <source>
        <dbReference type="PROSITE" id="PS51175"/>
    </source>
</evidence>
<dbReference type="CDD" id="cd00063">
    <property type="entry name" value="FN3"/>
    <property type="match status" value="1"/>
</dbReference>
<accession>A0ABX9BMR4</accession>
<dbReference type="SUPFAM" id="SSF49265">
    <property type="entry name" value="Fibronectin type III"/>
    <property type="match status" value="1"/>
</dbReference>
<keyword evidence="1" id="KW-0732">Signal</keyword>
<feature type="domain" description="Fibronectin type-III" evidence="2">
    <location>
        <begin position="1003"/>
        <end position="1090"/>
    </location>
</feature>
<dbReference type="PROSITE" id="PS51175">
    <property type="entry name" value="CBM6"/>
    <property type="match status" value="1"/>
</dbReference>
<gene>
    <name evidence="4" type="ORF">DET54_104385</name>
</gene>
<dbReference type="InterPro" id="IPR008929">
    <property type="entry name" value="Chondroitin_lyas"/>
</dbReference>
<dbReference type="InterPro" id="IPR015919">
    <property type="entry name" value="Cadherin-like_sf"/>
</dbReference>
<comment type="caution">
    <text evidence="4">The sequence shown here is derived from an EMBL/GenBank/DDBJ whole genome shotgun (WGS) entry which is preliminary data.</text>
</comment>
<reference evidence="4 5" key="1">
    <citation type="submission" date="2018-06" db="EMBL/GenBank/DDBJ databases">
        <title>Freshwater and sediment microbial communities from various areas in North America, analyzing microbe dynamics in response to fracking.</title>
        <authorList>
            <person name="Lamendella R."/>
        </authorList>
    </citation>
    <scope>NUCLEOTIDE SEQUENCE [LARGE SCALE GENOMIC DNA]</scope>
    <source>
        <strain evidence="4 5">NG-13</strain>
    </source>
</reference>
<dbReference type="Gene3D" id="1.20.1270.90">
    <property type="entry name" value="AF1782-like"/>
    <property type="match status" value="3"/>
</dbReference>
<dbReference type="InterPro" id="IPR006584">
    <property type="entry name" value="Cellulose-bd_IV"/>
</dbReference>
<dbReference type="Proteomes" id="UP000248827">
    <property type="component" value="Unassembled WGS sequence"/>
</dbReference>
<dbReference type="Pfam" id="PF05345">
    <property type="entry name" value="He_PIG"/>
    <property type="match status" value="1"/>
</dbReference>
<dbReference type="Gene3D" id="1.50.10.100">
    <property type="entry name" value="Chondroitin AC/alginate lyase"/>
    <property type="match status" value="1"/>
</dbReference>
<dbReference type="Pfam" id="PF03422">
    <property type="entry name" value="CBM_6"/>
    <property type="match status" value="2"/>
</dbReference>
<dbReference type="CDD" id="cd04084">
    <property type="entry name" value="CBM6_xylanase-like"/>
    <property type="match status" value="1"/>
</dbReference>
<keyword evidence="5" id="KW-1185">Reference proteome</keyword>
<protein>
    <submittedName>
        <fullName evidence="4">Carbohydrate binding protein with CBM6 domain</fullName>
    </submittedName>
</protein>
<dbReference type="PROSITE" id="PS50853">
    <property type="entry name" value="FN3"/>
    <property type="match status" value="1"/>
</dbReference>
<evidence type="ECO:0000313" key="5">
    <source>
        <dbReference type="Proteomes" id="UP000248827"/>
    </source>
</evidence>
<dbReference type="RefSeq" id="WP_111619733.1">
    <property type="nucleotide sequence ID" value="NZ_QLLI01000004.1"/>
</dbReference>
<sequence length="1782" mass="192185">MKQCCNLIKWMVTRVLIVSICVAISYVPGRVAADDSVIHTQPAILETVSPSGFVHPSVGFTGDALNLMQEKVAIGAEPWASAFEDFRNRPSGSLDYDIRNQSKLDKTKPAYTKIDNDAKAKEAKVDAEAAFTDAVIWAATGDTRYREKAMTIIRLWSQIDPADPKGFTDSHISIGDAMANMVRAAELLRYTEASGAWAWTDEDTTNFTQNYLMAFYDGNFYHNNGRWMNQHGIITQAYMMAAVFSDNQQWYQEAVEWATANKTATFKGQSGDIFHQIRYVTQNERTGAPVEPHVQLVEMSRDMGHASGNTATLSMIAYMAEIQGTKVNQDPASPTFGEVTNAANGVSLFEFLDNRILAGANVLAKYNLGYDILYTPVNISNAVVGDPAGNYVDTVSDNGRGLGYASEVTYGYYTHHMAQPMDPDDERIKYLAQAIEKQGGLKAIPSYVLLQGTEDLATGEVVGPPKPLSNPPYTEVKAAYDRLQAFDYVGRSPTTSTSTFQDLDGMRSVLYDVRYENQYTWYDLDLDNSYNEITIRAASNSSVGTKVDVILLDSVDGLDRTNVTTADLAKGEVLTTLQVPNTGWWTNYATVSGKLSKPLSGKHLIAFKYYGSANWLSYQIAFDWFTFSDGYAGDEHAALSGVRSGDATEATEGVILSDGGAISFSKMNFDSGNNSIELQAKTTDATGELLLYSGETLVATYKLPNTSNAMMKFTSEVASADLAKIKGIHDITLKYRGSSPITLKTYRNIERNRLANVGTTGSQSNSIADQAIPISGAFEIGKEGNRSYIETMNGSLIYLSKAALQVDRTKDSIVSFTVRTTGEAKLQLQRDSSTAPFATIRVPDTNGKWLRVSTNISDQYVNPDDYPTNLKSVFVSIAADKKDTEVMLDSYTLDPAYTPPVIKLKSEQGFELTSVAAYENGADMNLKVSVEDPDSVNVSLSTDNQAYIDSSGLNGKAGGTLIVKPAGLAPGEHVFHIYAEDDTSNYVNKEVKLTIYPEEENKTPEGLTATLTGPNSVLLNWQEVKGATYYAIYRKQGSAGTYTKWKETTSTEWTDADLKSGTLYAYQVAAGGNAGETAKSSAIKVTTLAAIQVTQSMVKASSKQWDASDSTGIGTPESNGWRAFDGNIETAPDALSNPSWILIDLGQNNAPILGGVKFYPRSTHLNRMKDAAIQGSNDGITFENLYTIGTISTAKWYFVGITNDKGYRYLRYYTPKGNANVAELEFYQKVVDVPEPNQAPVFADLAPVTVTAGQEVKQTLVATDPEGDSITYEGTDLPAGAQLDTATGQFSWTPEAAGSYVLHFKATDAKGAATIATWTITVKEIPQPQPGTDNSATLRGPVTAAPGQSVDLNIGVHGVTDGFTTAQLTVTYDTYKLQFPTTEDEQGHIILADGAVTSSEEGLQIIGTGVRPESAEILLIVANTNQNQITDSSDLIALHGQVKADATTGQAQISLSDFEVSADGDSNMLDTSKASIAIQIEVDKTQLMAAIHSAHSLHDTAVEGSDIGQYPVGSKAVLLTAIEHASAVAANEASTQAEVDAKVVELNQAVESFTELVIGVSKAELQQTILQAQQLSAAAIVGSSQGQYPLEAKQVFDAAIQSAVTVRDNSGTTQAEVNTAVHALQSAMNTFRNSVHTATPQPTDQTALTGQIQSVQGKLAKAVAGTKIGQYPQQAITRLQTVLNAAIEVKNNNSATQANVDATVEELQSAANTFASELITLVSGQTQVSIKDLSLIAKYYGTKSTDAGWIDIEKADLFDGGEITIRELAAVAQMIVGDWLEK</sequence>
<dbReference type="SMART" id="SM00060">
    <property type="entry name" value="FN3"/>
    <property type="match status" value="1"/>
</dbReference>
<organism evidence="4 5">
    <name type="scientific">Paenibacillus pabuli</name>
    <dbReference type="NCBI Taxonomy" id="1472"/>
    <lineage>
        <taxon>Bacteria</taxon>
        <taxon>Bacillati</taxon>
        <taxon>Bacillota</taxon>
        <taxon>Bacilli</taxon>
        <taxon>Bacillales</taxon>
        <taxon>Paenibacillaceae</taxon>
        <taxon>Paenibacillus</taxon>
    </lineage>
</organism>
<dbReference type="Gene3D" id="2.60.40.10">
    <property type="entry name" value="Immunoglobulins"/>
    <property type="match status" value="2"/>
</dbReference>
<dbReference type="Gene3D" id="2.60.40.680">
    <property type="match status" value="1"/>
</dbReference>